<reference evidence="1 2" key="1">
    <citation type="journal article" date="2019" name="Appl. Microbiol. Biotechnol.">
        <title>Genome sequence of Isaria javanica and comparative genome analysis insights into family S53 peptidase evolution in fungal entomopathogens.</title>
        <authorList>
            <person name="Lin R."/>
            <person name="Zhang X."/>
            <person name="Xin B."/>
            <person name="Zou M."/>
            <person name="Gao Y."/>
            <person name="Qin F."/>
            <person name="Hu Q."/>
            <person name="Xie B."/>
            <person name="Cheng X."/>
        </authorList>
    </citation>
    <scope>NUCLEOTIDE SEQUENCE [LARGE SCALE GENOMIC DNA]</scope>
    <source>
        <strain evidence="1 2">IJ1G</strain>
    </source>
</reference>
<gene>
    <name evidence="1" type="ORF">IF1G_01396</name>
</gene>
<keyword evidence="2" id="KW-1185">Reference proteome</keyword>
<proteinExistence type="predicted"/>
<organism evidence="1 2">
    <name type="scientific">Cordyceps javanica</name>
    <dbReference type="NCBI Taxonomy" id="43265"/>
    <lineage>
        <taxon>Eukaryota</taxon>
        <taxon>Fungi</taxon>
        <taxon>Dikarya</taxon>
        <taxon>Ascomycota</taxon>
        <taxon>Pezizomycotina</taxon>
        <taxon>Sordariomycetes</taxon>
        <taxon>Hypocreomycetidae</taxon>
        <taxon>Hypocreales</taxon>
        <taxon>Cordycipitaceae</taxon>
        <taxon>Cordyceps</taxon>
    </lineage>
</organism>
<dbReference type="AlphaFoldDB" id="A0A545VBR6"/>
<protein>
    <submittedName>
        <fullName evidence="1">Uncharacterized protein</fullName>
    </submittedName>
</protein>
<evidence type="ECO:0000313" key="1">
    <source>
        <dbReference type="EMBL" id="TQV99181.1"/>
    </source>
</evidence>
<dbReference type="EMBL" id="SPUK01000002">
    <property type="protein sequence ID" value="TQV99181.1"/>
    <property type="molecule type" value="Genomic_DNA"/>
</dbReference>
<dbReference type="Proteomes" id="UP000315783">
    <property type="component" value="Unassembled WGS sequence"/>
</dbReference>
<comment type="caution">
    <text evidence="1">The sequence shown here is derived from an EMBL/GenBank/DDBJ whole genome shotgun (WGS) entry which is preliminary data.</text>
</comment>
<accession>A0A545VBR6</accession>
<name>A0A545VBR6_9HYPO</name>
<evidence type="ECO:0000313" key="2">
    <source>
        <dbReference type="Proteomes" id="UP000315783"/>
    </source>
</evidence>
<sequence>MMSPEREGPSCAERVVIVGMENRQVLGPPYPGIFCCLALATDHPLSRLLREDSQYWGKTPRRQKK</sequence>